<dbReference type="PANTHER" id="PTHR46637">
    <property type="entry name" value="TIS1421-TRANSPOSASE PROTEIN A"/>
    <property type="match status" value="1"/>
</dbReference>
<dbReference type="InterPro" id="IPR052909">
    <property type="entry name" value="Transposase_6_like"/>
</dbReference>
<organism evidence="3 4">
    <name type="scientific">Lysobacter niastensis</name>
    <dbReference type="NCBI Taxonomy" id="380629"/>
    <lineage>
        <taxon>Bacteria</taxon>
        <taxon>Pseudomonadati</taxon>
        <taxon>Pseudomonadota</taxon>
        <taxon>Gammaproteobacteria</taxon>
        <taxon>Lysobacterales</taxon>
        <taxon>Lysobacteraceae</taxon>
        <taxon>Lysobacter</taxon>
    </lineage>
</organism>
<name>A0ABU1WCX4_9GAMM</name>
<accession>A0ABU1WCX4</accession>
<proteinExistence type="predicted"/>
<reference evidence="3 4" key="1">
    <citation type="submission" date="2023-07" db="EMBL/GenBank/DDBJ databases">
        <title>Sorghum-associated microbial communities from plants grown in Nebraska, USA.</title>
        <authorList>
            <person name="Schachtman D."/>
        </authorList>
    </citation>
    <scope>NUCLEOTIDE SEQUENCE [LARGE SCALE GENOMIC DNA]</scope>
    <source>
        <strain evidence="3 4">BE198</strain>
    </source>
</reference>
<comment type="caution">
    <text evidence="3">The sequence shown here is derived from an EMBL/GenBank/DDBJ whole genome shotgun (WGS) entry which is preliminary data.</text>
</comment>
<evidence type="ECO:0000259" key="2">
    <source>
        <dbReference type="Pfam" id="PF13340"/>
    </source>
</evidence>
<sequence length="139" mass="15912">MLIDEQPLASMAIGERQWLRIIEALPGSLRARVRNHDVAYRNFIEGVLWIAATDSPWHELPDRYGSWRATYVRFVRWNIAGVWGTVTEALGSNTRPAQGLAIRAGLSARARRSRASRRVGTHGPTSREWRPHAAREMRW</sequence>
<feature type="compositionally biased region" description="Basic residues" evidence="1">
    <location>
        <begin position="111"/>
        <end position="120"/>
    </location>
</feature>
<gene>
    <name evidence="3" type="ORF">J2X06_002606</name>
</gene>
<feature type="compositionally biased region" description="Basic and acidic residues" evidence="1">
    <location>
        <begin position="125"/>
        <end position="139"/>
    </location>
</feature>
<dbReference type="RefSeq" id="WP_310063045.1">
    <property type="nucleotide sequence ID" value="NZ_JAVDVY010000002.1"/>
</dbReference>
<feature type="region of interest" description="Disordered" evidence="1">
    <location>
        <begin position="111"/>
        <end position="139"/>
    </location>
</feature>
<evidence type="ECO:0000313" key="3">
    <source>
        <dbReference type="EMBL" id="MDR7135397.1"/>
    </source>
</evidence>
<dbReference type="Proteomes" id="UP001251524">
    <property type="component" value="Unassembled WGS sequence"/>
</dbReference>
<evidence type="ECO:0000256" key="1">
    <source>
        <dbReference type="SAM" id="MobiDB-lite"/>
    </source>
</evidence>
<protein>
    <submittedName>
        <fullName evidence="3">Transposase</fullName>
    </submittedName>
</protein>
<dbReference type="EMBL" id="JAVDVY010000002">
    <property type="protein sequence ID" value="MDR7135397.1"/>
    <property type="molecule type" value="Genomic_DNA"/>
</dbReference>
<dbReference type="PANTHER" id="PTHR46637:SF1">
    <property type="entry name" value="BLL5188 PROTEIN"/>
    <property type="match status" value="1"/>
</dbReference>
<keyword evidence="4" id="KW-1185">Reference proteome</keyword>
<feature type="domain" description="Insertion element IS402-like" evidence="2">
    <location>
        <begin position="15"/>
        <end position="86"/>
    </location>
</feature>
<dbReference type="Pfam" id="PF13340">
    <property type="entry name" value="DUF4096"/>
    <property type="match status" value="1"/>
</dbReference>
<dbReference type="InterPro" id="IPR025161">
    <property type="entry name" value="IS402-like_dom"/>
</dbReference>
<evidence type="ECO:0000313" key="4">
    <source>
        <dbReference type="Proteomes" id="UP001251524"/>
    </source>
</evidence>